<dbReference type="OrthoDB" id="225269at2"/>
<dbReference type="InterPro" id="IPR013427">
    <property type="entry name" value="Haem-bd_dom_put"/>
</dbReference>
<dbReference type="GO" id="GO:0009055">
    <property type="term" value="F:electron transfer activity"/>
    <property type="evidence" value="ECO:0007669"/>
    <property type="project" value="InterPro"/>
</dbReference>
<dbReference type="PROSITE" id="PS51007">
    <property type="entry name" value="CYTC"/>
    <property type="match status" value="1"/>
</dbReference>
<dbReference type="Gene3D" id="1.25.10.10">
    <property type="entry name" value="Leucine-rich Repeat Variant"/>
    <property type="match status" value="1"/>
</dbReference>
<dbReference type="Gene3D" id="2.120.10.30">
    <property type="entry name" value="TolB, C-terminal domain"/>
    <property type="match status" value="1"/>
</dbReference>
<gene>
    <name evidence="6" type="ORF">I41_23080</name>
</gene>
<dbReference type="PANTHER" id="PTHR33546">
    <property type="entry name" value="LARGE, MULTIFUNCTIONAL SECRETED PROTEIN-RELATED"/>
    <property type="match status" value="1"/>
</dbReference>
<dbReference type="GO" id="GO:0046872">
    <property type="term" value="F:metal ion binding"/>
    <property type="evidence" value="ECO:0007669"/>
    <property type="project" value="UniProtKB-KW"/>
</dbReference>
<evidence type="ECO:0000256" key="2">
    <source>
        <dbReference type="ARBA" id="ARBA00022723"/>
    </source>
</evidence>
<evidence type="ECO:0000256" key="1">
    <source>
        <dbReference type="ARBA" id="ARBA00022617"/>
    </source>
</evidence>
<dbReference type="EMBL" id="CP036339">
    <property type="protein sequence ID" value="QDT73119.1"/>
    <property type="molecule type" value="Genomic_DNA"/>
</dbReference>
<dbReference type="SUPFAM" id="SSF48371">
    <property type="entry name" value="ARM repeat"/>
    <property type="match status" value="1"/>
</dbReference>
<dbReference type="InterPro" id="IPR009056">
    <property type="entry name" value="Cyt_c-like_dom"/>
</dbReference>
<keyword evidence="1 4" id="KW-0349">Heme</keyword>
<dbReference type="InterPro" id="IPR011042">
    <property type="entry name" value="6-blade_b-propeller_TolB-like"/>
</dbReference>
<dbReference type="InterPro" id="IPR016024">
    <property type="entry name" value="ARM-type_fold"/>
</dbReference>
<dbReference type="InterPro" id="IPR011041">
    <property type="entry name" value="Quinoprot_gluc/sorb_DH_b-prop"/>
</dbReference>
<evidence type="ECO:0000256" key="4">
    <source>
        <dbReference type="PROSITE-ProRule" id="PRU00433"/>
    </source>
</evidence>
<organism evidence="6 7">
    <name type="scientific">Lacipirellula limnantheis</name>
    <dbReference type="NCBI Taxonomy" id="2528024"/>
    <lineage>
        <taxon>Bacteria</taxon>
        <taxon>Pseudomonadati</taxon>
        <taxon>Planctomycetota</taxon>
        <taxon>Planctomycetia</taxon>
        <taxon>Pirellulales</taxon>
        <taxon>Lacipirellulaceae</taxon>
        <taxon>Lacipirellula</taxon>
    </lineage>
</organism>
<reference evidence="6 7" key="1">
    <citation type="submission" date="2019-02" db="EMBL/GenBank/DDBJ databases">
        <title>Deep-cultivation of Planctomycetes and their phenomic and genomic characterization uncovers novel biology.</title>
        <authorList>
            <person name="Wiegand S."/>
            <person name="Jogler M."/>
            <person name="Boedeker C."/>
            <person name="Pinto D."/>
            <person name="Vollmers J."/>
            <person name="Rivas-Marin E."/>
            <person name="Kohn T."/>
            <person name="Peeters S.H."/>
            <person name="Heuer A."/>
            <person name="Rast P."/>
            <person name="Oberbeckmann S."/>
            <person name="Bunk B."/>
            <person name="Jeske O."/>
            <person name="Meyerdierks A."/>
            <person name="Storesund J.E."/>
            <person name="Kallscheuer N."/>
            <person name="Luecker S."/>
            <person name="Lage O.M."/>
            <person name="Pohl T."/>
            <person name="Merkel B.J."/>
            <person name="Hornburger P."/>
            <person name="Mueller R.-W."/>
            <person name="Bruemmer F."/>
            <person name="Labrenz M."/>
            <person name="Spormann A.M."/>
            <person name="Op den Camp H."/>
            <person name="Overmann J."/>
            <person name="Amann R."/>
            <person name="Jetten M.S.M."/>
            <person name="Mascher T."/>
            <person name="Medema M.H."/>
            <person name="Devos D.P."/>
            <person name="Kaster A.-K."/>
            <person name="Ovreas L."/>
            <person name="Rohde M."/>
            <person name="Galperin M.Y."/>
            <person name="Jogler C."/>
        </authorList>
    </citation>
    <scope>NUCLEOTIDE SEQUENCE [LARGE SCALE GENOMIC DNA]</scope>
    <source>
        <strain evidence="6 7">I41</strain>
    </source>
</reference>
<evidence type="ECO:0000259" key="5">
    <source>
        <dbReference type="PROSITE" id="PS51007"/>
    </source>
</evidence>
<feature type="domain" description="Cytochrome c" evidence="5">
    <location>
        <begin position="883"/>
        <end position="1018"/>
    </location>
</feature>
<dbReference type="Pfam" id="PF23500">
    <property type="entry name" value="DUF7133"/>
    <property type="match status" value="1"/>
</dbReference>
<dbReference type="SUPFAM" id="SSF50952">
    <property type="entry name" value="Soluble quinoprotein glucose dehydrogenase"/>
    <property type="match status" value="1"/>
</dbReference>
<dbReference type="Proteomes" id="UP000317909">
    <property type="component" value="Chromosome"/>
</dbReference>
<dbReference type="SUPFAM" id="SSF46626">
    <property type="entry name" value="Cytochrome c"/>
    <property type="match status" value="1"/>
</dbReference>
<dbReference type="KEGG" id="llh:I41_23080"/>
<keyword evidence="7" id="KW-1185">Reference proteome</keyword>
<dbReference type="InterPro" id="IPR011989">
    <property type="entry name" value="ARM-like"/>
</dbReference>
<keyword evidence="2 4" id="KW-0479">Metal-binding</keyword>
<evidence type="ECO:0000313" key="6">
    <source>
        <dbReference type="EMBL" id="QDT73119.1"/>
    </source>
</evidence>
<accession>A0A517TXL4</accession>
<dbReference type="Gene3D" id="1.10.760.10">
    <property type="entry name" value="Cytochrome c-like domain"/>
    <property type="match status" value="1"/>
</dbReference>
<dbReference type="InterPro" id="IPR013428">
    <property type="entry name" value="Membrane-bound_put_N"/>
</dbReference>
<evidence type="ECO:0000313" key="7">
    <source>
        <dbReference type="Proteomes" id="UP000317909"/>
    </source>
</evidence>
<keyword evidence="3 4" id="KW-0408">Iron</keyword>
<name>A0A517TXL4_9BACT</name>
<sequence>MKPLLDRISERLQVAAAVMVVAASWLELGGVVLGAEEFRPRPSSGEPKLLVAEDLDFDLVLQEPLVAKPLYLTFDERGRLWVVEYRQYPWPAGLKLLSHDSVWRNIYDPPFAPPPPHAADSPFRGQDRISIHEDSDGDGRFDQHKVFLDGLNLATAALPGRGGVFVLNPPYLLFYADRNRDDVPDDAKPDVLLSGFGFEDSHSLANSLRWGPDGWIYGTQGSTVSSNVVVHSDDGQPRVDMPAIRTMGQNVWRYHPERRRYEVFAEGGGNAFGVEIDAAGRIYSGHNGGDTRGFHYLPGGYWQKTFAKHGQLSNPYAFDYHRPMRHNAAQRFTHTFAIYEADQLPPRYRGRMFALNPIEHCIPLCEITPDGSSRQTHDLGEVVRPSESEQADWFTPVDIQIGPDGALYIADWHSAQANHYHSHEGQIDPSIGRVYRLRGGDYSPSKPADLASLTSSELVEQCLRDPNRWRRQQARRILGDRRDPAISARLWDLVRLNDDQLALEALWALEVSIGLDARQLEAALAHSNADVRGWAAQLIADRDAVSPECGAALLMLAKNETVVEVRCRLASAAKRLPAAHGVPIAFELSRRTEDASDVYLPRTIWWALEAHADRRDFIFAELHNDENWRSAVQVAGLTMPQCFMKRWAIAGRGDDLRSCAELLELAPDDEQVRLLVAVFAASFEGRPLPPLPDALAAKLASVGGPLAELIAVRRRDPAAVAAAIKSAADPSVADDRRIALINALGDAGAAPQDALPMLTDRLTQADSPSVKCAAINALLRYGEADSGRAMLAAWPQLDPSTRLVAIHALSSRREWIDELLAAVEHDTVDRSLLDADLIARMRRVADSPRRLQLDQLFPRSDVKLSDIDARVEEVTSIVKGGVGSPLAGKDLYEGKLACGKCHRLFGQGGDLGPELTAYNRANVGRMALAVVHPNAEIREGFETYTAITDDGRALSGFKVEQTPESLVLRGVDGQLHYIRQDEIEEMGSNAESLMPLGLLDGLTEAEIRDLFAYLSSTTPPM</sequence>
<dbReference type="NCBIfam" id="TIGR02603">
    <property type="entry name" value="CxxCH_TIGR02603"/>
    <property type="match status" value="1"/>
</dbReference>
<dbReference type="PANTHER" id="PTHR33546:SF1">
    <property type="entry name" value="LARGE, MULTIFUNCTIONAL SECRETED PROTEIN"/>
    <property type="match status" value="1"/>
</dbReference>
<dbReference type="GO" id="GO:0020037">
    <property type="term" value="F:heme binding"/>
    <property type="evidence" value="ECO:0007669"/>
    <property type="project" value="InterPro"/>
</dbReference>
<dbReference type="InterPro" id="IPR036909">
    <property type="entry name" value="Cyt_c-like_dom_sf"/>
</dbReference>
<dbReference type="InterPro" id="IPR055557">
    <property type="entry name" value="DUF7133"/>
</dbReference>
<dbReference type="RefSeq" id="WP_145432611.1">
    <property type="nucleotide sequence ID" value="NZ_CP036339.1"/>
</dbReference>
<proteinExistence type="predicted"/>
<dbReference type="AlphaFoldDB" id="A0A517TXL4"/>
<dbReference type="NCBIfam" id="TIGR02604">
    <property type="entry name" value="Piru_Ver_Nterm"/>
    <property type="match status" value="1"/>
</dbReference>
<evidence type="ECO:0000256" key="3">
    <source>
        <dbReference type="ARBA" id="ARBA00023004"/>
    </source>
</evidence>
<protein>
    <recommendedName>
        <fullName evidence="5">Cytochrome c domain-containing protein</fullName>
    </recommendedName>
</protein>